<keyword evidence="2" id="KW-1185">Reference proteome</keyword>
<organism evidence="1 2">
    <name type="scientific">Ixodes persulcatus</name>
    <name type="common">Taiga tick</name>
    <dbReference type="NCBI Taxonomy" id="34615"/>
    <lineage>
        <taxon>Eukaryota</taxon>
        <taxon>Metazoa</taxon>
        <taxon>Ecdysozoa</taxon>
        <taxon>Arthropoda</taxon>
        <taxon>Chelicerata</taxon>
        <taxon>Arachnida</taxon>
        <taxon>Acari</taxon>
        <taxon>Parasitiformes</taxon>
        <taxon>Ixodida</taxon>
        <taxon>Ixodoidea</taxon>
        <taxon>Ixodidae</taxon>
        <taxon>Ixodinae</taxon>
        <taxon>Ixodes</taxon>
    </lineage>
</organism>
<evidence type="ECO:0000313" key="1">
    <source>
        <dbReference type="EMBL" id="KAG0437989.1"/>
    </source>
</evidence>
<protein>
    <submittedName>
        <fullName evidence="1">Uncharacterized protein</fullName>
    </submittedName>
</protein>
<feature type="non-terminal residue" evidence="1">
    <location>
        <position position="1"/>
    </location>
</feature>
<accession>A0AC60QRB8</accession>
<reference evidence="1 2" key="1">
    <citation type="journal article" date="2020" name="Cell">
        <title>Large-Scale Comparative Analyses of Tick Genomes Elucidate Their Genetic Diversity and Vector Capacities.</title>
        <authorList>
            <consortium name="Tick Genome and Microbiome Consortium (TIGMIC)"/>
            <person name="Jia N."/>
            <person name="Wang J."/>
            <person name="Shi W."/>
            <person name="Du L."/>
            <person name="Sun Y."/>
            <person name="Zhan W."/>
            <person name="Jiang J.F."/>
            <person name="Wang Q."/>
            <person name="Zhang B."/>
            <person name="Ji P."/>
            <person name="Bell-Sakyi L."/>
            <person name="Cui X.M."/>
            <person name="Yuan T.T."/>
            <person name="Jiang B.G."/>
            <person name="Yang W.F."/>
            <person name="Lam T.T."/>
            <person name="Chang Q.C."/>
            <person name="Ding S.J."/>
            <person name="Wang X.J."/>
            <person name="Zhu J.G."/>
            <person name="Ruan X.D."/>
            <person name="Zhao L."/>
            <person name="Wei J.T."/>
            <person name="Ye R.Z."/>
            <person name="Que T.C."/>
            <person name="Du C.H."/>
            <person name="Zhou Y.H."/>
            <person name="Cheng J.X."/>
            <person name="Dai P.F."/>
            <person name="Guo W.B."/>
            <person name="Han X.H."/>
            <person name="Huang E.J."/>
            <person name="Li L.F."/>
            <person name="Wei W."/>
            <person name="Gao Y.C."/>
            <person name="Liu J.Z."/>
            <person name="Shao H.Z."/>
            <person name="Wang X."/>
            <person name="Wang C.C."/>
            <person name="Yang T.C."/>
            <person name="Huo Q.B."/>
            <person name="Li W."/>
            <person name="Chen H.Y."/>
            <person name="Chen S.E."/>
            <person name="Zhou L.G."/>
            <person name="Ni X.B."/>
            <person name="Tian J.H."/>
            <person name="Sheng Y."/>
            <person name="Liu T."/>
            <person name="Pan Y.S."/>
            <person name="Xia L.Y."/>
            <person name="Li J."/>
            <person name="Zhao F."/>
            <person name="Cao W.C."/>
        </authorList>
    </citation>
    <scope>NUCLEOTIDE SEQUENCE [LARGE SCALE GENOMIC DNA]</scope>
    <source>
        <strain evidence="1">Iper-2018</strain>
    </source>
</reference>
<proteinExistence type="predicted"/>
<dbReference type="EMBL" id="JABSTQ010006070">
    <property type="protein sequence ID" value="KAG0437989.1"/>
    <property type="molecule type" value="Genomic_DNA"/>
</dbReference>
<gene>
    <name evidence="1" type="ORF">HPB47_017194</name>
</gene>
<sequence>TSSAEVLQHSNPRRSSPRKNPLTLSTGDRFSTRTDLHGERDSRHGTESHREGKEGHHSDTPTMLMVTLYADVSREKRCSNQREMAPPLSLGCRGLNTSAERAT</sequence>
<dbReference type="Proteomes" id="UP000805193">
    <property type="component" value="Unassembled WGS sequence"/>
</dbReference>
<name>A0AC60QRB8_IXOPE</name>
<comment type="caution">
    <text evidence="1">The sequence shown here is derived from an EMBL/GenBank/DDBJ whole genome shotgun (WGS) entry which is preliminary data.</text>
</comment>
<evidence type="ECO:0000313" key="2">
    <source>
        <dbReference type="Proteomes" id="UP000805193"/>
    </source>
</evidence>